<sequence>MLLDEAYARITDAERERSFVMSDPARPDNPIVFANDAFLRLTGYARDEVMGHNCRFLQTPETDGASAAALREAMTQPTAITVDILNRAKDGTPFWNRLRIRPIFGDDGSLENFVGVQNPINADDVRASPLWGIASMAM</sequence>
<protein>
    <submittedName>
        <fullName evidence="5">PAS domain S-box-containing protein</fullName>
    </submittedName>
</protein>
<dbReference type="STRING" id="1082479.SAMN05216241_11085"/>
<dbReference type="PROSITE" id="PS50112">
    <property type="entry name" value="PAS"/>
    <property type="match status" value="1"/>
</dbReference>
<feature type="domain" description="PAS" evidence="4">
    <location>
        <begin position="28"/>
        <end position="77"/>
    </location>
</feature>
<proteinExistence type="predicted"/>
<keyword evidence="2" id="KW-0288">FMN</keyword>
<name>A0A1G7TUN6_9PROT</name>
<accession>A0A1G7TUN6</accession>
<gene>
    <name evidence="5" type="ORF">SAMN05216241_11085</name>
</gene>
<organism evidence="5 6">
    <name type="scientific">Limimonas halophila</name>
    <dbReference type="NCBI Taxonomy" id="1082479"/>
    <lineage>
        <taxon>Bacteria</taxon>
        <taxon>Pseudomonadati</taxon>
        <taxon>Pseudomonadota</taxon>
        <taxon>Alphaproteobacteria</taxon>
        <taxon>Rhodospirillales</taxon>
        <taxon>Rhodovibrionaceae</taxon>
        <taxon>Limimonas</taxon>
    </lineage>
</organism>
<evidence type="ECO:0000256" key="2">
    <source>
        <dbReference type="ARBA" id="ARBA00022643"/>
    </source>
</evidence>
<keyword evidence="1" id="KW-0285">Flavoprotein</keyword>
<reference evidence="5 6" key="1">
    <citation type="submission" date="2016-10" db="EMBL/GenBank/DDBJ databases">
        <authorList>
            <person name="de Groot N.N."/>
        </authorList>
    </citation>
    <scope>NUCLEOTIDE SEQUENCE [LARGE SCALE GENOMIC DNA]</scope>
    <source>
        <strain evidence="5 6">DSM 25584</strain>
    </source>
</reference>
<dbReference type="NCBIfam" id="TIGR00229">
    <property type="entry name" value="sensory_box"/>
    <property type="match status" value="1"/>
</dbReference>
<dbReference type="SUPFAM" id="SSF55785">
    <property type="entry name" value="PYP-like sensor domain (PAS domain)"/>
    <property type="match status" value="1"/>
</dbReference>
<dbReference type="EMBL" id="FNCE01000010">
    <property type="protein sequence ID" value="SDG39066.1"/>
    <property type="molecule type" value="Genomic_DNA"/>
</dbReference>
<keyword evidence="6" id="KW-1185">Reference proteome</keyword>
<evidence type="ECO:0000313" key="6">
    <source>
        <dbReference type="Proteomes" id="UP000199415"/>
    </source>
</evidence>
<dbReference type="PANTHER" id="PTHR47429:SF2">
    <property type="entry name" value="PROTEIN TWIN LOV 1"/>
    <property type="match status" value="1"/>
</dbReference>
<dbReference type="CDD" id="cd00130">
    <property type="entry name" value="PAS"/>
    <property type="match status" value="1"/>
</dbReference>
<dbReference type="Pfam" id="PF13426">
    <property type="entry name" value="PAS_9"/>
    <property type="match status" value="1"/>
</dbReference>
<dbReference type="PANTHER" id="PTHR47429">
    <property type="entry name" value="PROTEIN TWIN LOV 1"/>
    <property type="match status" value="1"/>
</dbReference>
<dbReference type="Proteomes" id="UP000199415">
    <property type="component" value="Unassembled WGS sequence"/>
</dbReference>
<dbReference type="Gene3D" id="3.30.450.20">
    <property type="entry name" value="PAS domain"/>
    <property type="match status" value="1"/>
</dbReference>
<dbReference type="InterPro" id="IPR000014">
    <property type="entry name" value="PAS"/>
</dbReference>
<evidence type="ECO:0000259" key="4">
    <source>
        <dbReference type="PROSITE" id="PS50112"/>
    </source>
</evidence>
<evidence type="ECO:0000256" key="1">
    <source>
        <dbReference type="ARBA" id="ARBA00022630"/>
    </source>
</evidence>
<evidence type="ECO:0000256" key="3">
    <source>
        <dbReference type="ARBA" id="ARBA00022991"/>
    </source>
</evidence>
<keyword evidence="3" id="KW-0157">Chromophore</keyword>
<dbReference type="InterPro" id="IPR035965">
    <property type="entry name" value="PAS-like_dom_sf"/>
</dbReference>
<dbReference type="SMART" id="SM00086">
    <property type="entry name" value="PAC"/>
    <property type="match status" value="1"/>
</dbReference>
<dbReference type="InterPro" id="IPR001610">
    <property type="entry name" value="PAC"/>
</dbReference>
<evidence type="ECO:0000313" key="5">
    <source>
        <dbReference type="EMBL" id="SDG39066.1"/>
    </source>
</evidence>
<dbReference type="AlphaFoldDB" id="A0A1G7TUN6"/>